<evidence type="ECO:0000313" key="5">
    <source>
        <dbReference type="EMBL" id="SFD69352.1"/>
    </source>
</evidence>
<dbReference type="InterPro" id="IPR001932">
    <property type="entry name" value="PPM-type_phosphatase-like_dom"/>
</dbReference>
<dbReference type="Pfam" id="PF07228">
    <property type="entry name" value="SpoIIE"/>
    <property type="match status" value="1"/>
</dbReference>
<dbReference type="Pfam" id="PF00072">
    <property type="entry name" value="Response_reg"/>
    <property type="match status" value="1"/>
</dbReference>
<dbReference type="Gene3D" id="3.60.40.10">
    <property type="entry name" value="PPM-type phosphatase domain"/>
    <property type="match status" value="1"/>
</dbReference>
<dbReference type="PANTHER" id="PTHR43156:SF2">
    <property type="entry name" value="STAGE II SPORULATION PROTEIN E"/>
    <property type="match status" value="1"/>
</dbReference>
<keyword evidence="2" id="KW-0597">Phosphoprotein</keyword>
<evidence type="ECO:0000256" key="1">
    <source>
        <dbReference type="ARBA" id="ARBA00022801"/>
    </source>
</evidence>
<feature type="region of interest" description="Disordered" evidence="3">
    <location>
        <begin position="1"/>
        <end position="21"/>
    </location>
</feature>
<feature type="modified residue" description="4-aspartylphosphate" evidence="2">
    <location>
        <position position="80"/>
    </location>
</feature>
<dbReference type="InterPro" id="IPR036457">
    <property type="entry name" value="PPM-type-like_dom_sf"/>
</dbReference>
<dbReference type="SMART" id="SM00448">
    <property type="entry name" value="REC"/>
    <property type="match status" value="1"/>
</dbReference>
<keyword evidence="6" id="KW-1185">Reference proteome</keyword>
<dbReference type="PANTHER" id="PTHR43156">
    <property type="entry name" value="STAGE II SPORULATION PROTEIN E-RELATED"/>
    <property type="match status" value="1"/>
</dbReference>
<dbReference type="AlphaFoldDB" id="A0A1I1UES6"/>
<dbReference type="PROSITE" id="PS50110">
    <property type="entry name" value="RESPONSE_REGULATORY"/>
    <property type="match status" value="1"/>
</dbReference>
<sequence length="435" mass="47079">MSQLRRLPDGPRHGACVVPSAPGPAGQPIRRVMVVDDCAGQRIMLARLLGRWGYEVTEACNAEDALGLLARRPQDIVLSDWMMPGLDGLDLCRRLRGLPDAGYSYFILLTSKCDKAEVARGLDAGADDFLSKPVNANELRARLNAGARVVGMQRELQEKNGVISDTLGKLQQAYDAIDRDLKQARNIQQALVPERTLDRPRGRVSLLFKPCGHVGGDLVGMFSPDEAQIGVYGIDVSGHGITSAMVTARVAGYLNPRYDDQNIGLRRCAGGVHAMQRPDDVVRLLNERFIADPGVDEYFTMAYATVDLAAGLLRLVQAGHPSPLLIRPGGRMQFVGRGGLPVGLLPDAAHETLEMQLEEGDRLLIYSDGMTEAATPDGRMIDDAGLLRIAAACGAASGTEFLDELFWRLAQEVAPESGFQDDVSAALFEYGLSRA</sequence>
<proteinExistence type="predicted"/>
<evidence type="ECO:0000256" key="3">
    <source>
        <dbReference type="SAM" id="MobiDB-lite"/>
    </source>
</evidence>
<dbReference type="InterPro" id="IPR001789">
    <property type="entry name" value="Sig_transdc_resp-reg_receiver"/>
</dbReference>
<dbReference type="EMBL" id="FOMS01000002">
    <property type="protein sequence ID" value="SFD69352.1"/>
    <property type="molecule type" value="Genomic_DNA"/>
</dbReference>
<dbReference type="GO" id="GO:0016791">
    <property type="term" value="F:phosphatase activity"/>
    <property type="evidence" value="ECO:0007669"/>
    <property type="project" value="TreeGrafter"/>
</dbReference>
<evidence type="ECO:0000256" key="2">
    <source>
        <dbReference type="PROSITE-ProRule" id="PRU00169"/>
    </source>
</evidence>
<dbReference type="OrthoDB" id="9811749at2"/>
<dbReference type="SMART" id="SM00331">
    <property type="entry name" value="PP2C_SIG"/>
    <property type="match status" value="1"/>
</dbReference>
<keyword evidence="1" id="KW-0378">Hydrolase</keyword>
<accession>A0A1I1UES6</accession>
<evidence type="ECO:0000259" key="4">
    <source>
        <dbReference type="PROSITE" id="PS50110"/>
    </source>
</evidence>
<gene>
    <name evidence="5" type="ORF">SAMN04515678_102317</name>
</gene>
<dbReference type="GO" id="GO:0000160">
    <property type="term" value="P:phosphorelay signal transduction system"/>
    <property type="evidence" value="ECO:0007669"/>
    <property type="project" value="InterPro"/>
</dbReference>
<name>A0A1I1UES6_9RHOB</name>
<protein>
    <submittedName>
        <fullName evidence="5">Serine phosphatase RsbU, regulator of sigma subunit</fullName>
    </submittedName>
</protein>
<dbReference type="SUPFAM" id="SSF52172">
    <property type="entry name" value="CheY-like"/>
    <property type="match status" value="1"/>
</dbReference>
<dbReference type="Gene3D" id="3.40.50.2300">
    <property type="match status" value="1"/>
</dbReference>
<reference evidence="5 6" key="1">
    <citation type="submission" date="2016-10" db="EMBL/GenBank/DDBJ databases">
        <authorList>
            <person name="Varghese N."/>
            <person name="Submissions S."/>
        </authorList>
    </citation>
    <scope>NUCLEOTIDE SEQUENCE [LARGE SCALE GENOMIC DNA]</scope>
    <source>
        <strain evidence="6">YIM D21,KCTC 23444,ACCC 10710</strain>
    </source>
</reference>
<feature type="domain" description="Response regulatory" evidence="4">
    <location>
        <begin position="31"/>
        <end position="147"/>
    </location>
</feature>
<evidence type="ECO:0000313" key="6">
    <source>
        <dbReference type="Proteomes" id="UP000325289"/>
    </source>
</evidence>
<organism evidence="5 6">
    <name type="scientific">Roseivivax sediminis</name>
    <dbReference type="NCBI Taxonomy" id="936889"/>
    <lineage>
        <taxon>Bacteria</taxon>
        <taxon>Pseudomonadati</taxon>
        <taxon>Pseudomonadota</taxon>
        <taxon>Alphaproteobacteria</taxon>
        <taxon>Rhodobacterales</taxon>
        <taxon>Roseobacteraceae</taxon>
        <taxon>Roseivivax</taxon>
    </lineage>
</organism>
<feature type="compositionally biased region" description="Basic and acidic residues" evidence="3">
    <location>
        <begin position="1"/>
        <end position="12"/>
    </location>
</feature>
<dbReference type="InterPro" id="IPR052016">
    <property type="entry name" value="Bact_Sigma-Reg"/>
</dbReference>
<dbReference type="InterPro" id="IPR011006">
    <property type="entry name" value="CheY-like_superfamily"/>
</dbReference>
<dbReference type="SUPFAM" id="SSF81606">
    <property type="entry name" value="PP2C-like"/>
    <property type="match status" value="1"/>
</dbReference>
<dbReference type="Proteomes" id="UP000325289">
    <property type="component" value="Unassembled WGS sequence"/>
</dbReference>